<evidence type="ECO:0000313" key="1">
    <source>
        <dbReference type="EMBL" id="MBE1564401.1"/>
    </source>
</evidence>
<organism evidence="1 2">
    <name type="scientific">Nonomuraea africana</name>
    <dbReference type="NCBI Taxonomy" id="46171"/>
    <lineage>
        <taxon>Bacteria</taxon>
        <taxon>Bacillati</taxon>
        <taxon>Actinomycetota</taxon>
        <taxon>Actinomycetes</taxon>
        <taxon>Streptosporangiales</taxon>
        <taxon>Streptosporangiaceae</taxon>
        <taxon>Nonomuraea</taxon>
    </lineage>
</organism>
<accession>A0ABR9KRN2</accession>
<dbReference type="Proteomes" id="UP000661607">
    <property type="component" value="Unassembled WGS sequence"/>
</dbReference>
<gene>
    <name evidence="1" type="ORF">H4W81_007180</name>
</gene>
<evidence type="ECO:0008006" key="3">
    <source>
        <dbReference type="Google" id="ProtNLM"/>
    </source>
</evidence>
<comment type="caution">
    <text evidence="1">The sequence shown here is derived from an EMBL/GenBank/DDBJ whole genome shotgun (WGS) entry which is preliminary data.</text>
</comment>
<name>A0ABR9KRN2_9ACTN</name>
<reference evidence="1 2" key="1">
    <citation type="submission" date="2020-10" db="EMBL/GenBank/DDBJ databases">
        <title>Sequencing the genomes of 1000 actinobacteria strains.</title>
        <authorList>
            <person name="Klenk H.-P."/>
        </authorList>
    </citation>
    <scope>NUCLEOTIDE SEQUENCE [LARGE SCALE GENOMIC DNA]</scope>
    <source>
        <strain evidence="1 2">DSM 43748</strain>
    </source>
</reference>
<protein>
    <recommendedName>
        <fullName evidence="3">SH3 domain-containing protein</fullName>
    </recommendedName>
</protein>
<keyword evidence="2" id="KW-1185">Reference proteome</keyword>
<proteinExistence type="predicted"/>
<sequence length="55" mass="6220">MIASNPISGQRNSYGKTWVYARVKGSSLQGWMSKDNLAQWINDGQPHCADENHRD</sequence>
<evidence type="ECO:0000313" key="2">
    <source>
        <dbReference type="Proteomes" id="UP000661607"/>
    </source>
</evidence>
<dbReference type="RefSeq" id="WP_192778790.1">
    <property type="nucleotide sequence ID" value="NZ_BAAASY010000008.1"/>
</dbReference>
<dbReference type="EMBL" id="JADBEF010000001">
    <property type="protein sequence ID" value="MBE1564401.1"/>
    <property type="molecule type" value="Genomic_DNA"/>
</dbReference>